<comment type="caution">
    <text evidence="3">The sequence shown here is derived from an EMBL/GenBank/DDBJ whole genome shotgun (WGS) entry which is preliminary data.</text>
</comment>
<accession>A0AAW2ZPP5</accession>
<evidence type="ECO:0000313" key="4">
    <source>
        <dbReference type="Proteomes" id="UP001431209"/>
    </source>
</evidence>
<dbReference type="Pfam" id="PF15393">
    <property type="entry name" value="DUF4615"/>
    <property type="match status" value="1"/>
</dbReference>
<dbReference type="Proteomes" id="UP001431209">
    <property type="component" value="Unassembled WGS sequence"/>
</dbReference>
<reference evidence="3 4" key="1">
    <citation type="submission" date="2024-03" db="EMBL/GenBank/DDBJ databases">
        <title>The Acrasis kona genome and developmental transcriptomes reveal deep origins of eukaryotic multicellular pathways.</title>
        <authorList>
            <person name="Sheikh S."/>
            <person name="Fu C.-J."/>
            <person name="Brown M.W."/>
            <person name="Baldauf S.L."/>
        </authorList>
    </citation>
    <scope>NUCLEOTIDE SEQUENCE [LARGE SCALE GENOMIC DNA]</scope>
    <source>
        <strain evidence="3 4">ATCC MYA-3509</strain>
    </source>
</reference>
<evidence type="ECO:0000313" key="3">
    <source>
        <dbReference type="EMBL" id="KAL0491823.1"/>
    </source>
</evidence>
<organism evidence="3 4">
    <name type="scientific">Acrasis kona</name>
    <dbReference type="NCBI Taxonomy" id="1008807"/>
    <lineage>
        <taxon>Eukaryota</taxon>
        <taxon>Discoba</taxon>
        <taxon>Heterolobosea</taxon>
        <taxon>Tetramitia</taxon>
        <taxon>Eutetramitia</taxon>
        <taxon>Acrasidae</taxon>
        <taxon>Acrasis</taxon>
    </lineage>
</organism>
<gene>
    <name evidence="3" type="ORF">AKO1_010231</name>
</gene>
<feature type="transmembrane region" description="Helical" evidence="2">
    <location>
        <begin position="183"/>
        <end position="207"/>
    </location>
</feature>
<protein>
    <submittedName>
        <fullName evidence="3">Uncharacterized protein</fullName>
    </submittedName>
</protein>
<feature type="region of interest" description="Disordered" evidence="1">
    <location>
        <begin position="1"/>
        <end position="21"/>
    </location>
</feature>
<dbReference type="InterPro" id="IPR029274">
    <property type="entry name" value="DUF4615"/>
</dbReference>
<dbReference type="EMBL" id="JAOPGA020001865">
    <property type="protein sequence ID" value="KAL0491823.1"/>
    <property type="molecule type" value="Genomic_DNA"/>
</dbReference>
<name>A0AAW2ZPP5_9EUKA</name>
<dbReference type="AlphaFoldDB" id="A0AAW2ZPP5"/>
<keyword evidence="4" id="KW-1185">Reference proteome</keyword>
<feature type="region of interest" description="Disordered" evidence="1">
    <location>
        <begin position="253"/>
        <end position="282"/>
    </location>
</feature>
<feature type="region of interest" description="Disordered" evidence="1">
    <location>
        <begin position="91"/>
        <end position="111"/>
    </location>
</feature>
<feature type="compositionally biased region" description="Acidic residues" evidence="1">
    <location>
        <begin position="259"/>
        <end position="271"/>
    </location>
</feature>
<sequence>MPKKTHQSPSTLPSPPPLVGNDLKDFEQELSWVIRQIEIIIRSNHTPESEIITVLQVLKNPQVNYVQKRELMRQIFKDYKTLSRANKDLDFSEETAEESNDDEYEELTEEEAQQLEQERLRKREAKLKRMTKDTPHIPQVLLISAAISAIICKLFYIAGANVLGNMHATHEDGKDSTGRELFVLYMGQLTYAVTPLIKGILIFFGGVGGGGGPVSRGDLIIYGYVGSFTMFALVALLLTQYVSAYVRRPKTEQEIEKELDTEDNYEEDMEDLPPLISKKKVL</sequence>
<evidence type="ECO:0000256" key="2">
    <source>
        <dbReference type="SAM" id="Phobius"/>
    </source>
</evidence>
<keyword evidence="2" id="KW-1133">Transmembrane helix</keyword>
<keyword evidence="2" id="KW-0472">Membrane</keyword>
<evidence type="ECO:0000256" key="1">
    <source>
        <dbReference type="SAM" id="MobiDB-lite"/>
    </source>
</evidence>
<feature type="transmembrane region" description="Helical" evidence="2">
    <location>
        <begin position="219"/>
        <end position="238"/>
    </location>
</feature>
<feature type="transmembrane region" description="Helical" evidence="2">
    <location>
        <begin position="140"/>
        <end position="163"/>
    </location>
</feature>
<keyword evidence="2" id="KW-0812">Transmembrane</keyword>
<proteinExistence type="predicted"/>